<name>A3VBA7_9RHOB</name>
<dbReference type="InterPro" id="IPR014922">
    <property type="entry name" value="YdhG-like"/>
</dbReference>
<dbReference type="HOGENOM" id="CLU_120974_1_0_5"/>
<dbReference type="SUPFAM" id="SSF159888">
    <property type="entry name" value="YdhG-like"/>
    <property type="match status" value="1"/>
</dbReference>
<accession>A3VBA7</accession>
<dbReference type="STRING" id="314271.RB2654_16261"/>
<protein>
    <recommendedName>
        <fullName evidence="1">YdhG-like domain-containing protein</fullName>
    </recommendedName>
</protein>
<comment type="caution">
    <text evidence="2">The sequence shown here is derived from an EMBL/GenBank/DDBJ whole genome shotgun (WGS) entry which is preliminary data.</text>
</comment>
<dbReference type="Gene3D" id="3.90.1150.200">
    <property type="match status" value="1"/>
</dbReference>
<dbReference type="RefSeq" id="WP_008333517.1">
    <property type="nucleotide sequence ID" value="NZ_CH902578.1"/>
</dbReference>
<dbReference type="OrthoDB" id="214150at2"/>
<dbReference type="Pfam" id="PF08818">
    <property type="entry name" value="DUF1801"/>
    <property type="match status" value="1"/>
</dbReference>
<feature type="domain" description="YdhG-like" evidence="1">
    <location>
        <begin position="17"/>
        <end position="111"/>
    </location>
</feature>
<dbReference type="AlphaFoldDB" id="A3VBA7"/>
<evidence type="ECO:0000259" key="1">
    <source>
        <dbReference type="Pfam" id="PF08818"/>
    </source>
</evidence>
<evidence type="ECO:0000313" key="2">
    <source>
        <dbReference type="EMBL" id="EAQ14240.1"/>
    </source>
</evidence>
<proteinExistence type="predicted"/>
<dbReference type="Proteomes" id="UP000002931">
    <property type="component" value="Unassembled WGS sequence"/>
</dbReference>
<sequence>MAQEVDDWMATYDNPMKETVQAMREVILAADPRISECIKWSAPTFTYKGNMASFFPKSKKHASLMFHTGAAIPGDFPSLEGDGKEARTLKVASLEDLAAKRDEVEAITRAWCDSRDGA</sequence>
<gene>
    <name evidence="2" type="ORF">RB2654_16261</name>
</gene>
<organism evidence="2 3">
    <name type="scientific">Maritimibacter alkaliphilus HTCC2654</name>
    <dbReference type="NCBI Taxonomy" id="314271"/>
    <lineage>
        <taxon>Bacteria</taxon>
        <taxon>Pseudomonadati</taxon>
        <taxon>Pseudomonadota</taxon>
        <taxon>Alphaproteobacteria</taxon>
        <taxon>Rhodobacterales</taxon>
        <taxon>Roseobacteraceae</taxon>
        <taxon>Maritimibacter</taxon>
    </lineage>
</organism>
<reference evidence="2 3" key="1">
    <citation type="journal article" date="2010" name="J. Bacteriol.">
        <title>Genome sequences of Pelagibaca bermudensis HTCC2601T and Maritimibacter alkaliphilus HTCC2654T, the type strains of two marine Roseobacter genera.</title>
        <authorList>
            <person name="Thrash J.C."/>
            <person name="Cho J.C."/>
            <person name="Ferriera S."/>
            <person name="Johnson J."/>
            <person name="Vergin K.L."/>
            <person name="Giovannoni S.J."/>
        </authorList>
    </citation>
    <scope>NUCLEOTIDE SEQUENCE [LARGE SCALE GENOMIC DNA]</scope>
    <source>
        <strain evidence="2 3">HTCC2654</strain>
    </source>
</reference>
<dbReference type="EMBL" id="AAMT01000002">
    <property type="protein sequence ID" value="EAQ14240.1"/>
    <property type="molecule type" value="Genomic_DNA"/>
</dbReference>
<dbReference type="eggNOG" id="COG4430">
    <property type="taxonomic scope" value="Bacteria"/>
</dbReference>
<evidence type="ECO:0000313" key="3">
    <source>
        <dbReference type="Proteomes" id="UP000002931"/>
    </source>
</evidence>
<keyword evidence="3" id="KW-1185">Reference proteome</keyword>